<dbReference type="PROSITE" id="PS51898">
    <property type="entry name" value="TYR_RECOMBINASE"/>
    <property type="match status" value="1"/>
</dbReference>
<sequence>MPSTPRRLPSGSWNCYAYLGKDADGKLIRKSVTRPTKAEARAAAVEMESDAERTAAISDDLTLSEAVRKYLDSRANLHSPSTRRSNEAIFKNHLGILADVPVSRITSQMMQSYVNDLSRELTPKTVRNIYGLLASSIRFSATEKRLSVKLPPKQAEEIQIPTLEQIKDIQRVAETRGDTDLVLAIMLASQLGLRLGEVCALTFADVRGGSVRINKSRVLTPEREWTVKPPKSKAGTRTLPQTPQIAEALHSFSGAPEDLVIQSTPAAIYDRFQRIRSKFGYTFRFHDLRHYNASVMISLGVPIFYIVRRLGHEDDKMVKRVYGHIMDQKQDDINAMMADFFK</sequence>
<evidence type="ECO:0000259" key="10">
    <source>
        <dbReference type="PROSITE" id="PS51898"/>
    </source>
</evidence>
<dbReference type="SUPFAM" id="SSF56349">
    <property type="entry name" value="DNA breaking-rejoining enzymes"/>
    <property type="match status" value="1"/>
</dbReference>
<accession>A0A8S5VG02</accession>
<dbReference type="Gene3D" id="1.10.443.10">
    <property type="entry name" value="Intergrase catalytic core"/>
    <property type="match status" value="1"/>
</dbReference>
<feature type="domain" description="Tyr recombinase" evidence="10">
    <location>
        <begin position="158"/>
        <end position="337"/>
    </location>
</feature>
<evidence type="ECO:0000256" key="6">
    <source>
        <dbReference type="ARBA" id="ARBA00023125"/>
    </source>
</evidence>
<evidence type="ECO:0000256" key="8">
    <source>
        <dbReference type="ARBA" id="ARBA00023195"/>
    </source>
</evidence>
<proteinExistence type="inferred from homology"/>
<comment type="similarity">
    <text evidence="1">Belongs to the 'phage' integrase family.</text>
</comment>
<keyword evidence="8" id="KW-1179">Viral genome integration</keyword>
<evidence type="ECO:0000256" key="4">
    <source>
        <dbReference type="ARBA" id="ARBA00022801"/>
    </source>
</evidence>
<dbReference type="PANTHER" id="PTHR30349:SF64">
    <property type="entry name" value="PROPHAGE INTEGRASE INTD-RELATED"/>
    <property type="match status" value="1"/>
</dbReference>
<evidence type="ECO:0000256" key="3">
    <source>
        <dbReference type="ARBA" id="ARBA00022679"/>
    </source>
</evidence>
<keyword evidence="7" id="KW-0233">DNA recombination</keyword>
<evidence type="ECO:0000313" key="12">
    <source>
        <dbReference type="EMBL" id="DAG05677.1"/>
    </source>
</evidence>
<evidence type="ECO:0000256" key="7">
    <source>
        <dbReference type="ARBA" id="ARBA00023172"/>
    </source>
</evidence>
<evidence type="ECO:0000256" key="2">
    <source>
        <dbReference type="ARBA" id="ARBA00016082"/>
    </source>
</evidence>
<evidence type="ECO:0000256" key="9">
    <source>
        <dbReference type="PROSITE-ProRule" id="PRU01248"/>
    </source>
</evidence>
<evidence type="ECO:0000259" key="11">
    <source>
        <dbReference type="PROSITE" id="PS51900"/>
    </source>
</evidence>
<keyword evidence="6 9" id="KW-0238">DNA-binding</keyword>
<dbReference type="CDD" id="cd01189">
    <property type="entry name" value="INT_ICEBs1_C_like"/>
    <property type="match status" value="1"/>
</dbReference>
<keyword evidence="3" id="KW-0808">Transferase</keyword>
<dbReference type="InterPro" id="IPR010998">
    <property type="entry name" value="Integrase_recombinase_N"/>
</dbReference>
<dbReference type="Pfam" id="PF00589">
    <property type="entry name" value="Phage_integrase"/>
    <property type="match status" value="1"/>
</dbReference>
<keyword evidence="8" id="KW-1160">Virus entry into host cell</keyword>
<dbReference type="PANTHER" id="PTHR30349">
    <property type="entry name" value="PHAGE INTEGRASE-RELATED"/>
    <property type="match status" value="1"/>
</dbReference>
<dbReference type="InterPro" id="IPR044068">
    <property type="entry name" value="CB"/>
</dbReference>
<dbReference type="InterPro" id="IPR013762">
    <property type="entry name" value="Integrase-like_cat_sf"/>
</dbReference>
<dbReference type="GO" id="GO:0016740">
    <property type="term" value="F:transferase activity"/>
    <property type="evidence" value="ECO:0007669"/>
    <property type="project" value="UniProtKB-KW"/>
</dbReference>
<dbReference type="PROSITE" id="PS51900">
    <property type="entry name" value="CB"/>
    <property type="match status" value="1"/>
</dbReference>
<dbReference type="InterPro" id="IPR002104">
    <property type="entry name" value="Integrase_catalytic"/>
</dbReference>
<reference evidence="12" key="1">
    <citation type="journal article" date="2021" name="Proc. Natl. Acad. Sci. U.S.A.">
        <title>A Catalog of Tens of Thousands of Viruses from Human Metagenomes Reveals Hidden Associations with Chronic Diseases.</title>
        <authorList>
            <person name="Tisza M.J."/>
            <person name="Buck C.B."/>
        </authorList>
    </citation>
    <scope>NUCLEOTIDE SEQUENCE</scope>
    <source>
        <strain evidence="12">Ct6BA50</strain>
    </source>
</reference>
<dbReference type="GO" id="GO:0006310">
    <property type="term" value="P:DNA recombination"/>
    <property type="evidence" value="ECO:0007669"/>
    <property type="project" value="UniProtKB-KW"/>
</dbReference>
<protein>
    <recommendedName>
        <fullName evidence="2">Integrase</fullName>
    </recommendedName>
</protein>
<dbReference type="InterPro" id="IPR050090">
    <property type="entry name" value="Tyrosine_recombinase_XerCD"/>
</dbReference>
<dbReference type="Gene3D" id="1.10.150.130">
    <property type="match status" value="1"/>
</dbReference>
<dbReference type="GO" id="GO:0003677">
    <property type="term" value="F:DNA binding"/>
    <property type="evidence" value="ECO:0007669"/>
    <property type="project" value="UniProtKB-UniRule"/>
</dbReference>
<dbReference type="InterPro" id="IPR011010">
    <property type="entry name" value="DNA_brk_join_enz"/>
</dbReference>
<evidence type="ECO:0000256" key="5">
    <source>
        <dbReference type="ARBA" id="ARBA00022908"/>
    </source>
</evidence>
<keyword evidence="4" id="KW-0378">Hydrolase</keyword>
<name>A0A8S5VG02_9CAUD</name>
<dbReference type="GO" id="GO:0016787">
    <property type="term" value="F:hydrolase activity"/>
    <property type="evidence" value="ECO:0007669"/>
    <property type="project" value="UniProtKB-KW"/>
</dbReference>
<dbReference type="GO" id="GO:0044826">
    <property type="term" value="P:viral genome integration into host DNA"/>
    <property type="evidence" value="ECO:0007669"/>
    <property type="project" value="UniProtKB-KW"/>
</dbReference>
<keyword evidence="5" id="KW-0229">DNA integration</keyword>
<organism evidence="12">
    <name type="scientific">Podoviridae sp. ct6BA50</name>
    <dbReference type="NCBI Taxonomy" id="2825221"/>
    <lineage>
        <taxon>Viruses</taxon>
        <taxon>Duplodnaviria</taxon>
        <taxon>Heunggongvirae</taxon>
        <taxon>Uroviricota</taxon>
        <taxon>Caudoviricetes</taxon>
    </lineage>
</organism>
<dbReference type="EMBL" id="BK016263">
    <property type="protein sequence ID" value="DAG05677.1"/>
    <property type="molecule type" value="Genomic_DNA"/>
</dbReference>
<evidence type="ECO:0000256" key="1">
    <source>
        <dbReference type="ARBA" id="ARBA00008857"/>
    </source>
</evidence>
<dbReference type="GO" id="GO:0015074">
    <property type="term" value="P:DNA integration"/>
    <property type="evidence" value="ECO:0007669"/>
    <property type="project" value="UniProtKB-KW"/>
</dbReference>
<feature type="domain" description="Core-binding (CB)" evidence="11">
    <location>
        <begin position="61"/>
        <end position="141"/>
    </location>
</feature>
<dbReference type="GO" id="GO:0075713">
    <property type="term" value="P:establishment of integrated proviral latency"/>
    <property type="evidence" value="ECO:0007669"/>
    <property type="project" value="UniProtKB-KW"/>
</dbReference>